<dbReference type="Gene3D" id="3.30.930.10">
    <property type="entry name" value="Bira Bifunctional Protein, Domain 2"/>
    <property type="match status" value="1"/>
</dbReference>
<dbReference type="PANTHER" id="PTHR42753:SF2">
    <property type="entry name" value="PROLINE--TRNA LIGASE"/>
    <property type="match status" value="1"/>
</dbReference>
<dbReference type="GO" id="GO:0005829">
    <property type="term" value="C:cytosol"/>
    <property type="evidence" value="ECO:0007669"/>
    <property type="project" value="TreeGrafter"/>
</dbReference>
<proteinExistence type="predicted"/>
<dbReference type="GO" id="GO:0004827">
    <property type="term" value="F:proline-tRNA ligase activity"/>
    <property type="evidence" value="ECO:0007669"/>
    <property type="project" value="UniProtKB-UniRule"/>
</dbReference>
<reference evidence="15" key="1">
    <citation type="submission" date="2017-09" db="EMBL/GenBank/DDBJ databases">
        <title>Depth-based differentiation of microbial function through sediment-hosted aquifers and enrichment of novel symbionts in the deep terrestrial subsurface.</title>
        <authorList>
            <person name="Probst A.J."/>
            <person name="Ladd B."/>
            <person name="Jarett J.K."/>
            <person name="Geller-Mcgrath D.E."/>
            <person name="Sieber C.M.K."/>
            <person name="Emerson J.B."/>
            <person name="Anantharaman K."/>
            <person name="Thomas B.C."/>
            <person name="Malmstrom R."/>
            <person name="Stieglmeier M."/>
            <person name="Klingl A."/>
            <person name="Woyke T."/>
            <person name="Ryan C.M."/>
            <person name="Banfield J.F."/>
        </authorList>
    </citation>
    <scope>NUCLEOTIDE SEQUENCE [LARGE SCALE GENOMIC DNA]</scope>
</reference>
<evidence type="ECO:0000256" key="10">
    <source>
        <dbReference type="ARBA" id="ARBA00023146"/>
    </source>
</evidence>
<dbReference type="InterPro" id="IPR045864">
    <property type="entry name" value="aa-tRNA-synth_II/BPL/LPL"/>
</dbReference>
<dbReference type="Pfam" id="PF03129">
    <property type="entry name" value="HGTP_anticodon"/>
    <property type="match status" value="1"/>
</dbReference>
<dbReference type="PANTHER" id="PTHR42753">
    <property type="entry name" value="MITOCHONDRIAL RIBOSOME PROTEIN L39/PROLYL-TRNA LIGASE FAMILY MEMBER"/>
    <property type="match status" value="1"/>
</dbReference>
<dbReference type="AlphaFoldDB" id="A0A2H0WKZ6"/>
<keyword evidence="8" id="KW-0067">ATP-binding</keyword>
<dbReference type="PRINTS" id="PR01046">
    <property type="entry name" value="TRNASYNTHPRO"/>
</dbReference>
<dbReference type="CDD" id="cd00861">
    <property type="entry name" value="ProRS_anticodon_short"/>
    <property type="match status" value="1"/>
</dbReference>
<keyword evidence="9" id="KW-0648">Protein biosynthesis</keyword>
<comment type="subcellular location">
    <subcellularLocation>
        <location evidence="1">Cytoplasm</location>
    </subcellularLocation>
</comment>
<dbReference type="GO" id="GO:0006433">
    <property type="term" value="P:prolyl-tRNA aminoacylation"/>
    <property type="evidence" value="ECO:0007669"/>
    <property type="project" value="UniProtKB-UniRule"/>
</dbReference>
<keyword evidence="6 14" id="KW-0436">Ligase</keyword>
<evidence type="ECO:0000256" key="12">
    <source>
        <dbReference type="NCBIfam" id="TIGR00409"/>
    </source>
</evidence>
<comment type="subunit">
    <text evidence="2">Homodimer.</text>
</comment>
<evidence type="ECO:0000256" key="2">
    <source>
        <dbReference type="ARBA" id="ARBA00011738"/>
    </source>
</evidence>
<dbReference type="InterPro" id="IPR006195">
    <property type="entry name" value="aa-tRNA-synth_II"/>
</dbReference>
<gene>
    <name evidence="14" type="primary">proS</name>
    <name evidence="14" type="ORF">COT67_02360</name>
</gene>
<dbReference type="InterPro" id="IPR044140">
    <property type="entry name" value="ProRS_anticodon_short"/>
</dbReference>
<dbReference type="Pfam" id="PF00587">
    <property type="entry name" value="tRNA-synt_2b"/>
    <property type="match status" value="1"/>
</dbReference>
<dbReference type="InterPro" id="IPR004154">
    <property type="entry name" value="Anticodon-bd"/>
</dbReference>
<evidence type="ECO:0000256" key="9">
    <source>
        <dbReference type="ARBA" id="ARBA00022917"/>
    </source>
</evidence>
<dbReference type="SUPFAM" id="SSF55681">
    <property type="entry name" value="Class II aaRS and biotin synthetases"/>
    <property type="match status" value="1"/>
</dbReference>
<keyword evidence="7" id="KW-0547">Nucleotide-binding</keyword>
<dbReference type="GO" id="GO:0005524">
    <property type="term" value="F:ATP binding"/>
    <property type="evidence" value="ECO:0007669"/>
    <property type="project" value="UniProtKB-KW"/>
</dbReference>
<evidence type="ECO:0000256" key="4">
    <source>
        <dbReference type="ARBA" id="ARBA00019110"/>
    </source>
</evidence>
<name>A0A2H0WKZ6_9BACT</name>
<dbReference type="EC" id="6.1.1.15" evidence="3 12"/>
<accession>A0A2H0WKZ6</accession>
<dbReference type="CDD" id="cd00779">
    <property type="entry name" value="ProRS_core_prok"/>
    <property type="match status" value="1"/>
</dbReference>
<feature type="domain" description="Aminoacyl-transfer RNA synthetases class-II family profile" evidence="13">
    <location>
        <begin position="17"/>
        <end position="316"/>
    </location>
</feature>
<evidence type="ECO:0000259" key="13">
    <source>
        <dbReference type="PROSITE" id="PS50862"/>
    </source>
</evidence>
<sequence length="411" mass="47088">MKLSQLFTKTLREAPKDEVSVNARLLARAGFIQKLSSGVYSFLPLGFRVLRKIEAIIREEMNKIGGQEILMPALHPKEIWEETGRWDSADYLYKIKDRQEKEWALGATHEEVVTDIARRYINSYKDLPLAIYQIQTKFRDEMRAKSGLLRGKEFSMKDLYSFHADEEDRKKYYDKVKQSYLNILKRCGFEDVRVAEASGGSFSKEYSHEFQVPTEAGEDLIMFCAKCDFSQNKEICDLRAGAQCPNCGEKLKEEKTIEVGNIFILGKRYSEPMGLTFSDKNGNKKSVIMSCYGLGPSRLMGAIVEVYNDDKGIIWPEEVAPFKVLIVDVAEKNDTAEKLYQDLQEAGAEVLYDDRADKSAGEKFADADLLGIPWRIVVSKKTISERKFELKKRREKGTKLIDKKELLKKLT</sequence>
<evidence type="ECO:0000256" key="8">
    <source>
        <dbReference type="ARBA" id="ARBA00022840"/>
    </source>
</evidence>
<keyword evidence="5" id="KW-0963">Cytoplasm</keyword>
<comment type="caution">
    <text evidence="14">The sequence shown here is derived from an EMBL/GenBank/DDBJ whole genome shotgun (WGS) entry which is preliminary data.</text>
</comment>
<evidence type="ECO:0000256" key="11">
    <source>
        <dbReference type="ARBA" id="ARBA00047671"/>
    </source>
</evidence>
<dbReference type="NCBIfam" id="TIGR00409">
    <property type="entry name" value="proS_fam_II"/>
    <property type="match status" value="1"/>
</dbReference>
<evidence type="ECO:0000256" key="7">
    <source>
        <dbReference type="ARBA" id="ARBA00022741"/>
    </source>
</evidence>
<keyword evidence="10" id="KW-0030">Aminoacyl-tRNA synthetase</keyword>
<comment type="catalytic activity">
    <reaction evidence="11">
        <text>tRNA(Pro) + L-proline + ATP = L-prolyl-tRNA(Pro) + AMP + diphosphate</text>
        <dbReference type="Rhea" id="RHEA:14305"/>
        <dbReference type="Rhea" id="RHEA-COMP:9700"/>
        <dbReference type="Rhea" id="RHEA-COMP:9702"/>
        <dbReference type="ChEBI" id="CHEBI:30616"/>
        <dbReference type="ChEBI" id="CHEBI:33019"/>
        <dbReference type="ChEBI" id="CHEBI:60039"/>
        <dbReference type="ChEBI" id="CHEBI:78442"/>
        <dbReference type="ChEBI" id="CHEBI:78532"/>
        <dbReference type="ChEBI" id="CHEBI:456215"/>
        <dbReference type="EC" id="6.1.1.15"/>
    </reaction>
</comment>
<dbReference type="Gene3D" id="3.40.50.800">
    <property type="entry name" value="Anticodon-binding domain"/>
    <property type="match status" value="1"/>
</dbReference>
<evidence type="ECO:0000313" key="15">
    <source>
        <dbReference type="Proteomes" id="UP000230353"/>
    </source>
</evidence>
<organism evidence="14 15">
    <name type="scientific">Candidatus Tagabacteria bacterium CG09_land_8_20_14_0_10_41_14</name>
    <dbReference type="NCBI Taxonomy" id="1975021"/>
    <lineage>
        <taxon>Bacteria</taxon>
        <taxon>Candidatus Tagaibacteriota</taxon>
    </lineage>
</organism>
<evidence type="ECO:0000256" key="6">
    <source>
        <dbReference type="ARBA" id="ARBA00022598"/>
    </source>
</evidence>
<dbReference type="InterPro" id="IPR036621">
    <property type="entry name" value="Anticodon-bd_dom_sf"/>
</dbReference>
<dbReference type="EMBL" id="PEZL01000033">
    <property type="protein sequence ID" value="PIS13332.1"/>
    <property type="molecule type" value="Genomic_DNA"/>
</dbReference>
<evidence type="ECO:0000313" key="14">
    <source>
        <dbReference type="EMBL" id="PIS13332.1"/>
    </source>
</evidence>
<evidence type="ECO:0000256" key="3">
    <source>
        <dbReference type="ARBA" id="ARBA00012831"/>
    </source>
</evidence>
<dbReference type="InterPro" id="IPR033730">
    <property type="entry name" value="ProRS_core_prok"/>
</dbReference>
<evidence type="ECO:0000256" key="5">
    <source>
        <dbReference type="ARBA" id="ARBA00022490"/>
    </source>
</evidence>
<dbReference type="Proteomes" id="UP000230353">
    <property type="component" value="Unassembled WGS sequence"/>
</dbReference>
<dbReference type="InterPro" id="IPR004500">
    <property type="entry name" value="Pro-tRNA-synth_IIa_bac-type"/>
</dbReference>
<protein>
    <recommendedName>
        <fullName evidence="4 12">Proline--tRNA ligase</fullName>
        <ecNumber evidence="3 12">6.1.1.15</ecNumber>
    </recommendedName>
</protein>
<dbReference type="SUPFAM" id="SSF52954">
    <property type="entry name" value="Class II aaRS ABD-related"/>
    <property type="match status" value="1"/>
</dbReference>
<dbReference type="PROSITE" id="PS50862">
    <property type="entry name" value="AA_TRNA_LIGASE_II"/>
    <property type="match status" value="1"/>
</dbReference>
<dbReference type="InterPro" id="IPR002316">
    <property type="entry name" value="Pro-tRNA-ligase_IIa"/>
</dbReference>
<dbReference type="InterPro" id="IPR002314">
    <property type="entry name" value="aa-tRNA-synt_IIb"/>
</dbReference>
<dbReference type="InterPro" id="IPR050062">
    <property type="entry name" value="Pro-tRNA_synthetase"/>
</dbReference>
<evidence type="ECO:0000256" key="1">
    <source>
        <dbReference type="ARBA" id="ARBA00004496"/>
    </source>
</evidence>